<dbReference type="PANTHER" id="PTHR36710:SF4">
    <property type="entry name" value="PLANT INVERTASE_PECTIN METHYLESTERASE INHIBITOR SUPERFAMILY PROTEIN"/>
    <property type="match status" value="1"/>
</dbReference>
<dbReference type="InterPro" id="IPR035513">
    <property type="entry name" value="Invertase/methylesterase_inhib"/>
</dbReference>
<proteinExistence type="inferred from homology"/>
<dbReference type="InterPro" id="IPR006501">
    <property type="entry name" value="Pectinesterase_inhib_dom"/>
</dbReference>
<evidence type="ECO:0000313" key="6">
    <source>
        <dbReference type="EMBL" id="EOA31862.1"/>
    </source>
</evidence>
<evidence type="ECO:0000313" key="7">
    <source>
        <dbReference type="Proteomes" id="UP000029121"/>
    </source>
</evidence>
<keyword evidence="7" id="KW-1185">Reference proteome</keyword>
<evidence type="ECO:0000256" key="3">
    <source>
        <dbReference type="ARBA" id="ARBA00038471"/>
    </source>
</evidence>
<dbReference type="SMART" id="SM00856">
    <property type="entry name" value="PMEI"/>
    <property type="match status" value="1"/>
</dbReference>
<dbReference type="PANTHER" id="PTHR36710">
    <property type="entry name" value="PECTINESTERASE INHIBITOR-LIKE"/>
    <property type="match status" value="1"/>
</dbReference>
<protein>
    <recommendedName>
        <fullName evidence="5">Pectinesterase inhibitor domain-containing protein</fullName>
    </recommendedName>
</protein>
<feature type="chain" id="PRO_5004350790" description="Pectinesterase inhibitor domain-containing protein" evidence="4">
    <location>
        <begin position="29"/>
        <end position="183"/>
    </location>
</feature>
<evidence type="ECO:0000256" key="4">
    <source>
        <dbReference type="SAM" id="SignalP"/>
    </source>
</evidence>
<accession>R0G8A2</accession>
<organism evidence="6 7">
    <name type="scientific">Capsella rubella</name>
    <dbReference type="NCBI Taxonomy" id="81985"/>
    <lineage>
        <taxon>Eukaryota</taxon>
        <taxon>Viridiplantae</taxon>
        <taxon>Streptophyta</taxon>
        <taxon>Embryophyta</taxon>
        <taxon>Tracheophyta</taxon>
        <taxon>Spermatophyta</taxon>
        <taxon>Magnoliopsida</taxon>
        <taxon>eudicotyledons</taxon>
        <taxon>Gunneridae</taxon>
        <taxon>Pentapetalae</taxon>
        <taxon>rosids</taxon>
        <taxon>malvids</taxon>
        <taxon>Brassicales</taxon>
        <taxon>Brassicaceae</taxon>
        <taxon>Camelineae</taxon>
        <taxon>Capsella</taxon>
    </lineage>
</organism>
<dbReference type="CDD" id="cd15797">
    <property type="entry name" value="PMEI"/>
    <property type="match status" value="1"/>
</dbReference>
<keyword evidence="1 4" id="KW-0732">Signal</keyword>
<comment type="similarity">
    <text evidence="3">Belongs to the PMEI family.</text>
</comment>
<dbReference type="Proteomes" id="UP000029121">
    <property type="component" value="Unassembled WGS sequence"/>
</dbReference>
<feature type="signal peptide" evidence="4">
    <location>
        <begin position="1"/>
        <end position="28"/>
    </location>
</feature>
<dbReference type="GO" id="GO:0046910">
    <property type="term" value="F:pectinesterase inhibitor activity"/>
    <property type="evidence" value="ECO:0007669"/>
    <property type="project" value="InterPro"/>
</dbReference>
<dbReference type="EMBL" id="KB870807">
    <property type="protein sequence ID" value="EOA31862.1"/>
    <property type="molecule type" value="Genomic_DNA"/>
</dbReference>
<gene>
    <name evidence="6" type="ORF">CARUB_v10015089mg</name>
</gene>
<dbReference type="Gene3D" id="1.20.140.40">
    <property type="entry name" value="Invertase/pectin methylesterase inhibitor family protein"/>
    <property type="match status" value="1"/>
</dbReference>
<evidence type="ECO:0000256" key="1">
    <source>
        <dbReference type="ARBA" id="ARBA00022729"/>
    </source>
</evidence>
<evidence type="ECO:0000256" key="2">
    <source>
        <dbReference type="ARBA" id="ARBA00023157"/>
    </source>
</evidence>
<keyword evidence="2" id="KW-1015">Disulfide bond</keyword>
<dbReference type="SUPFAM" id="SSF101148">
    <property type="entry name" value="Plant invertase/pectin methylesterase inhibitor"/>
    <property type="match status" value="1"/>
</dbReference>
<dbReference type="InterPro" id="IPR052421">
    <property type="entry name" value="PCW_Enzyme_Inhibitor"/>
</dbReference>
<dbReference type="AlphaFoldDB" id="R0G8A2"/>
<dbReference type="InterPro" id="IPR034086">
    <property type="entry name" value="PMEI_plant"/>
</dbReference>
<evidence type="ECO:0000259" key="5">
    <source>
        <dbReference type="SMART" id="SM00856"/>
    </source>
</evidence>
<reference evidence="7" key="1">
    <citation type="journal article" date="2013" name="Nat. Genet.">
        <title>The Capsella rubella genome and the genomic consequences of rapid mating system evolution.</title>
        <authorList>
            <person name="Slotte T."/>
            <person name="Hazzouri K.M."/>
            <person name="Agren J.A."/>
            <person name="Koenig D."/>
            <person name="Maumus F."/>
            <person name="Guo Y.L."/>
            <person name="Steige K."/>
            <person name="Platts A.E."/>
            <person name="Escobar J.S."/>
            <person name="Newman L.K."/>
            <person name="Wang W."/>
            <person name="Mandakova T."/>
            <person name="Vello E."/>
            <person name="Smith L.M."/>
            <person name="Henz S.R."/>
            <person name="Steffen J."/>
            <person name="Takuno S."/>
            <person name="Brandvain Y."/>
            <person name="Coop G."/>
            <person name="Andolfatto P."/>
            <person name="Hu T.T."/>
            <person name="Blanchette M."/>
            <person name="Clark R.M."/>
            <person name="Quesneville H."/>
            <person name="Nordborg M."/>
            <person name="Gaut B.S."/>
            <person name="Lysak M.A."/>
            <person name="Jenkins J."/>
            <person name="Grimwood J."/>
            <person name="Chapman J."/>
            <person name="Prochnik S."/>
            <person name="Shu S."/>
            <person name="Rokhsar D."/>
            <person name="Schmutz J."/>
            <person name="Weigel D."/>
            <person name="Wright S.I."/>
        </authorList>
    </citation>
    <scope>NUCLEOTIDE SEQUENCE [LARGE SCALE GENOMIC DNA]</scope>
    <source>
        <strain evidence="7">cv. Monte Gargano</strain>
    </source>
</reference>
<feature type="domain" description="Pectinesterase inhibitor" evidence="5">
    <location>
        <begin position="35"/>
        <end position="177"/>
    </location>
</feature>
<dbReference type="FunFam" id="1.20.140.40:FF:000008">
    <property type="entry name" value="Invertase/pectin methylesterase inhibitor family protein"/>
    <property type="match status" value="1"/>
</dbReference>
<sequence>MAFSCVTRNVFSILPLLIVLSISPLSSSYTLDQKVTKEMVNQLCAKPAFYSHFCVSWLNSDPKTFTLTLQGLIDMVYAKTETYGNNNLEMIRGLERTTADPKLKASYGSCVQQLEVSTRAITQAKGFASKKAYSDASNSAFTALNGISTCEAQLKGSNVSVKVAVGNVIMCNIDMNLSDFFFI</sequence>
<dbReference type="NCBIfam" id="TIGR01614">
    <property type="entry name" value="PME_inhib"/>
    <property type="match status" value="1"/>
</dbReference>
<dbReference type="Pfam" id="PF04043">
    <property type="entry name" value="PMEI"/>
    <property type="match status" value="1"/>
</dbReference>
<name>R0G8A2_9BRAS</name>